<dbReference type="InterPro" id="IPR007588">
    <property type="entry name" value="Znf_FLYWCH"/>
</dbReference>
<accession>A0A1Y1ZQP8</accession>
<dbReference type="GO" id="GO:0008270">
    <property type="term" value="F:zinc ion binding"/>
    <property type="evidence" value="ECO:0007669"/>
    <property type="project" value="UniProtKB-KW"/>
</dbReference>
<name>A0A1Y1ZQP8_9FUNG</name>
<dbReference type="Pfam" id="PF04500">
    <property type="entry name" value="FLYWCH"/>
    <property type="match status" value="1"/>
</dbReference>
<evidence type="ECO:0000256" key="1">
    <source>
        <dbReference type="ARBA" id="ARBA00022723"/>
    </source>
</evidence>
<proteinExistence type="predicted"/>
<dbReference type="Gene3D" id="2.20.25.240">
    <property type="match status" value="1"/>
</dbReference>
<protein>
    <recommendedName>
        <fullName evidence="4">FLYWCH-type domain-containing protein</fullName>
    </recommendedName>
</protein>
<keyword evidence="2" id="KW-0863">Zinc-finger</keyword>
<keyword evidence="6" id="KW-1185">Reference proteome</keyword>
<gene>
    <name evidence="5" type="ORF">LY90DRAFT_636926</name>
</gene>
<evidence type="ECO:0000256" key="2">
    <source>
        <dbReference type="ARBA" id="ARBA00022771"/>
    </source>
</evidence>
<feature type="domain" description="FLYWCH-type" evidence="4">
    <location>
        <begin position="10"/>
        <end position="72"/>
    </location>
</feature>
<evidence type="ECO:0000313" key="5">
    <source>
        <dbReference type="EMBL" id="ORY12579.1"/>
    </source>
</evidence>
<evidence type="ECO:0000256" key="3">
    <source>
        <dbReference type="ARBA" id="ARBA00022833"/>
    </source>
</evidence>
<dbReference type="EMBL" id="MCOG01000369">
    <property type="protein sequence ID" value="ORY12579.1"/>
    <property type="molecule type" value="Genomic_DNA"/>
</dbReference>
<reference evidence="5 6" key="1">
    <citation type="submission" date="2016-08" db="EMBL/GenBank/DDBJ databases">
        <title>A Parts List for Fungal Cellulosomes Revealed by Comparative Genomics.</title>
        <authorList>
            <consortium name="DOE Joint Genome Institute"/>
            <person name="Haitjema C.H."/>
            <person name="Gilmore S.P."/>
            <person name="Henske J.K."/>
            <person name="Solomon K.V."/>
            <person name="De Groot R."/>
            <person name="Kuo A."/>
            <person name="Mondo S.J."/>
            <person name="Salamov A.A."/>
            <person name="Labutti K."/>
            <person name="Zhao Z."/>
            <person name="Chiniquy J."/>
            <person name="Barry K."/>
            <person name="Brewer H.M."/>
            <person name="Purvine S.O."/>
            <person name="Wright A.T."/>
            <person name="Boxma B."/>
            <person name="Van Alen T."/>
            <person name="Hackstein J.H."/>
            <person name="Baker S.E."/>
            <person name="Grigoriev I.V."/>
            <person name="O'Malley M.A."/>
        </authorList>
    </citation>
    <scope>NUCLEOTIDE SEQUENCE [LARGE SCALE GENOMIC DNA]</scope>
    <source>
        <strain evidence="5 6">G1</strain>
    </source>
</reference>
<dbReference type="OrthoDB" id="10029846at2759"/>
<dbReference type="Proteomes" id="UP000193920">
    <property type="component" value="Unassembled WGS sequence"/>
</dbReference>
<keyword evidence="3" id="KW-0862">Zinc</keyword>
<evidence type="ECO:0000259" key="4">
    <source>
        <dbReference type="Pfam" id="PF04500"/>
    </source>
</evidence>
<comment type="caution">
    <text evidence="5">The sequence shown here is derived from an EMBL/GenBank/DDBJ whole genome shotgun (WGS) entry which is preliminary data.</text>
</comment>
<keyword evidence="1" id="KW-0479">Metal-binding</keyword>
<dbReference type="AlphaFoldDB" id="A0A1Y1ZQP8"/>
<evidence type="ECO:0000313" key="6">
    <source>
        <dbReference type="Proteomes" id="UP000193920"/>
    </source>
</evidence>
<sequence>MDDQLEISETNKEKNQIIVNKKYKFNLWYITNSTKVFNCTGYKTVKKCKSYIILNDNNKVIKYENKQNKHTHPGKEYDASVSIVKHKMKNEIRKTSIPFDINPKHIYNEISEKLD</sequence>
<organism evidence="5 6">
    <name type="scientific">Neocallimastix californiae</name>
    <dbReference type="NCBI Taxonomy" id="1754190"/>
    <lineage>
        <taxon>Eukaryota</taxon>
        <taxon>Fungi</taxon>
        <taxon>Fungi incertae sedis</taxon>
        <taxon>Chytridiomycota</taxon>
        <taxon>Chytridiomycota incertae sedis</taxon>
        <taxon>Neocallimastigomycetes</taxon>
        <taxon>Neocallimastigales</taxon>
        <taxon>Neocallimastigaceae</taxon>
        <taxon>Neocallimastix</taxon>
    </lineage>
</organism>